<geneLocation type="mitochondrion" evidence="1"/>
<comment type="caution">
    <text evidence="1">The sequence shown here is derived from an EMBL/GenBank/DDBJ whole genome shotgun (WGS) entry which is preliminary data.</text>
</comment>
<keyword evidence="1" id="KW-0496">Mitochondrion</keyword>
<accession>A0A101LZN1</accession>
<dbReference type="EMBL" id="LKAM01000006">
    <property type="protein sequence ID" value="KUM48282.1"/>
    <property type="molecule type" value="Genomic_DNA"/>
</dbReference>
<proteinExistence type="predicted"/>
<gene>
    <name evidence="1" type="ORF">ABT39_MTgene5282</name>
</gene>
<evidence type="ECO:0000313" key="1">
    <source>
        <dbReference type="EMBL" id="KUM48282.1"/>
    </source>
</evidence>
<sequence>MVDWISPISQSNVDHWEWTCHARLYWIGDHPMAMTTLLAMINHCWL</sequence>
<organism evidence="1">
    <name type="scientific">Picea glauca</name>
    <name type="common">White spruce</name>
    <name type="synonym">Pinus glauca</name>
    <dbReference type="NCBI Taxonomy" id="3330"/>
    <lineage>
        <taxon>Eukaryota</taxon>
        <taxon>Viridiplantae</taxon>
        <taxon>Streptophyta</taxon>
        <taxon>Embryophyta</taxon>
        <taxon>Tracheophyta</taxon>
        <taxon>Spermatophyta</taxon>
        <taxon>Pinopsida</taxon>
        <taxon>Pinidae</taxon>
        <taxon>Conifers I</taxon>
        <taxon>Pinales</taxon>
        <taxon>Pinaceae</taxon>
        <taxon>Picea</taxon>
    </lineage>
</organism>
<dbReference type="AlphaFoldDB" id="A0A101LZN1"/>
<protein>
    <submittedName>
        <fullName evidence="1">Uncharacterized protein</fullName>
    </submittedName>
</protein>
<name>A0A101LZN1_PICGL</name>
<reference evidence="1" key="1">
    <citation type="journal article" date="2015" name="Genome Biol. Evol.">
        <title>Organellar Genomes of White Spruce (Picea glauca): Assembly and Annotation.</title>
        <authorList>
            <person name="Jackman S.D."/>
            <person name="Warren R.L."/>
            <person name="Gibb E.A."/>
            <person name="Vandervalk B.P."/>
            <person name="Mohamadi H."/>
            <person name="Chu J."/>
            <person name="Raymond A."/>
            <person name="Pleasance S."/>
            <person name="Coope R."/>
            <person name="Wildung M.R."/>
            <person name="Ritland C.E."/>
            <person name="Bousquet J."/>
            <person name="Jones S.J."/>
            <person name="Bohlmann J."/>
            <person name="Birol I."/>
        </authorList>
    </citation>
    <scope>NUCLEOTIDE SEQUENCE [LARGE SCALE GENOMIC DNA]</scope>
    <source>
        <tissue evidence="1">Flushing bud</tissue>
    </source>
</reference>